<comment type="caution">
    <text evidence="6">The sequence shown here is derived from an EMBL/GenBank/DDBJ whole genome shotgun (WGS) entry which is preliminary data.</text>
</comment>
<dbReference type="InterPro" id="IPR036236">
    <property type="entry name" value="Znf_C2H2_sf"/>
</dbReference>
<keyword evidence="8" id="KW-1185">Reference proteome</keyword>
<evidence type="ECO:0000313" key="7">
    <source>
        <dbReference type="EMBL" id="CAF3954160.1"/>
    </source>
</evidence>
<dbReference type="GO" id="GO:0008270">
    <property type="term" value="F:zinc ion binding"/>
    <property type="evidence" value="ECO:0007669"/>
    <property type="project" value="UniProtKB-KW"/>
</dbReference>
<dbReference type="Proteomes" id="UP000681722">
    <property type="component" value="Unassembled WGS sequence"/>
</dbReference>
<accession>A0A814VTV4</accession>
<dbReference type="SUPFAM" id="SSF57667">
    <property type="entry name" value="beta-beta-alpha zinc fingers"/>
    <property type="match status" value="1"/>
</dbReference>
<evidence type="ECO:0000313" key="8">
    <source>
        <dbReference type="Proteomes" id="UP000663829"/>
    </source>
</evidence>
<dbReference type="EMBL" id="CAJOBC010008164">
    <property type="protein sequence ID" value="CAF3954160.1"/>
    <property type="molecule type" value="Genomic_DNA"/>
</dbReference>
<dbReference type="Pfam" id="PF02892">
    <property type="entry name" value="zf-BED"/>
    <property type="match status" value="1"/>
</dbReference>
<dbReference type="GO" id="GO:0003677">
    <property type="term" value="F:DNA binding"/>
    <property type="evidence" value="ECO:0007669"/>
    <property type="project" value="InterPro"/>
</dbReference>
<sequence length="255" mass="27893">MNSHSPSSLFLCTPPNLSSPVKPASLLVPVSPTPTSVINLISSASSATITPATLSNTRKTVRAKRSSAWAYFQQPTNANSFDVTCNLCNHIINRTRGATTALFRHLKLHHNSEYQAAKESMHTTKNNDPSSPLVLDGSQVTQLTQVAVCLFMNDLLPSSIIENKIVCLVSNNAANMVKIVTDFEKGQYIRQKSFKLCGNSTIQEVGNRNNVKRLCRYNQTHLKTDAHCGIEMLQNRCFVTKAVSAIESNTNSGAI</sequence>
<evidence type="ECO:0000256" key="1">
    <source>
        <dbReference type="ARBA" id="ARBA00022723"/>
    </source>
</evidence>
<evidence type="ECO:0000259" key="5">
    <source>
        <dbReference type="PROSITE" id="PS50808"/>
    </source>
</evidence>
<feature type="domain" description="BED-type" evidence="5">
    <location>
        <begin position="63"/>
        <end position="117"/>
    </location>
</feature>
<evidence type="ECO:0000256" key="4">
    <source>
        <dbReference type="PROSITE-ProRule" id="PRU00027"/>
    </source>
</evidence>
<evidence type="ECO:0000256" key="3">
    <source>
        <dbReference type="ARBA" id="ARBA00022833"/>
    </source>
</evidence>
<evidence type="ECO:0000313" key="6">
    <source>
        <dbReference type="EMBL" id="CAF1189905.1"/>
    </source>
</evidence>
<dbReference type="EMBL" id="CAJNOQ010008164">
    <property type="protein sequence ID" value="CAF1189905.1"/>
    <property type="molecule type" value="Genomic_DNA"/>
</dbReference>
<reference evidence="6" key="1">
    <citation type="submission" date="2021-02" db="EMBL/GenBank/DDBJ databases">
        <authorList>
            <person name="Nowell W R."/>
        </authorList>
    </citation>
    <scope>NUCLEOTIDE SEQUENCE</scope>
</reference>
<name>A0A814VTV4_9BILA</name>
<keyword evidence="3" id="KW-0862">Zinc</keyword>
<proteinExistence type="predicted"/>
<dbReference type="PROSITE" id="PS50808">
    <property type="entry name" value="ZF_BED"/>
    <property type="match status" value="1"/>
</dbReference>
<keyword evidence="1" id="KW-0479">Metal-binding</keyword>
<gene>
    <name evidence="6" type="ORF">GPM918_LOCUS23151</name>
    <name evidence="7" type="ORF">SRO942_LOCUS23149</name>
</gene>
<dbReference type="Proteomes" id="UP000663829">
    <property type="component" value="Unassembled WGS sequence"/>
</dbReference>
<dbReference type="AlphaFoldDB" id="A0A814VTV4"/>
<evidence type="ECO:0000256" key="2">
    <source>
        <dbReference type="ARBA" id="ARBA00022771"/>
    </source>
</evidence>
<dbReference type="SMART" id="SM00614">
    <property type="entry name" value="ZnF_BED"/>
    <property type="match status" value="1"/>
</dbReference>
<dbReference type="InterPro" id="IPR003656">
    <property type="entry name" value="Znf_BED"/>
</dbReference>
<protein>
    <recommendedName>
        <fullName evidence="5">BED-type domain-containing protein</fullName>
    </recommendedName>
</protein>
<organism evidence="6 8">
    <name type="scientific">Didymodactylos carnosus</name>
    <dbReference type="NCBI Taxonomy" id="1234261"/>
    <lineage>
        <taxon>Eukaryota</taxon>
        <taxon>Metazoa</taxon>
        <taxon>Spiralia</taxon>
        <taxon>Gnathifera</taxon>
        <taxon>Rotifera</taxon>
        <taxon>Eurotatoria</taxon>
        <taxon>Bdelloidea</taxon>
        <taxon>Philodinida</taxon>
        <taxon>Philodinidae</taxon>
        <taxon>Didymodactylos</taxon>
    </lineage>
</organism>
<keyword evidence="2 4" id="KW-0863">Zinc-finger</keyword>